<evidence type="ECO:0000313" key="13">
    <source>
        <dbReference type="EMBL" id="OIN09621.1"/>
    </source>
</evidence>
<dbReference type="STRING" id="1414654.BFR47_14200"/>
<dbReference type="CDD" id="cd05398">
    <property type="entry name" value="NT_ClassII-CCAase"/>
    <property type="match status" value="1"/>
</dbReference>
<keyword evidence="5 7" id="KW-0694">RNA-binding</keyword>
<feature type="active site" evidence="7">
    <location>
        <position position="71"/>
    </location>
</feature>
<evidence type="ECO:0000256" key="3">
    <source>
        <dbReference type="ARBA" id="ARBA00022741"/>
    </source>
</evidence>
<sequence length="459" mass="52431">MAGFCKKLLTRQQEALPLQPVVLTRDQHGISRQQISENALKVLYRLNKAGFDAYLVGGGVRDLLLGRQPKDFDVATSATPEQVKQLFSNCRLVGRRFRLAHVLFGRDVIEVATFRGHHHQVNNNKNISSQSSEGMLLRDNVYGTIEEDAERRDFTVNALYYNIADFSVVGFANGLKDLEARRLELIGDPETRYREDPVRMIRAVRFSAKLGLTISPRTEAPIQALAPLLSDIPAARLFEETLKLLLAGQGLETYHQLQHYGLFAQLFPETAEVMGQGNNRYGHFIELALTNTDERIAQDMRVTPAFLYAALLWGPVETRTQEFVNEGGLGYYDAFMLAADEVLGRQVKTVAIPRRFSSVVRDIWQLQERLPKRNGKRPHRLLEHPKFRAGYDFLLLRAELDPRLKELADWWTDFQVANPVSRQQPARGAQERPANAANESEPRKPRKRPRRRPRRRKDA</sequence>
<dbReference type="EC" id="2.7.7.19" evidence="7"/>
<gene>
    <name evidence="7 13" type="primary">pcnB</name>
    <name evidence="13" type="ORF">BFR47_14200</name>
</gene>
<dbReference type="Gene3D" id="3.30.460.10">
    <property type="entry name" value="Beta Polymerase, domain 2"/>
    <property type="match status" value="1"/>
</dbReference>
<feature type="region of interest" description="Disordered" evidence="9">
    <location>
        <begin position="421"/>
        <end position="459"/>
    </location>
</feature>
<keyword evidence="2 7" id="KW-0808">Transferase</keyword>
<evidence type="ECO:0000313" key="14">
    <source>
        <dbReference type="Proteomes" id="UP000243073"/>
    </source>
</evidence>
<comment type="similarity">
    <text evidence="7 8">Belongs to the tRNA nucleotidyltransferase/poly(A) polymerase family.</text>
</comment>
<dbReference type="GO" id="GO:1990817">
    <property type="term" value="F:poly(A) RNA polymerase activity"/>
    <property type="evidence" value="ECO:0007669"/>
    <property type="project" value="UniProtKB-UniRule"/>
</dbReference>
<dbReference type="InterPro" id="IPR002646">
    <property type="entry name" value="PolA_pol_head_dom"/>
</dbReference>
<name>A0A1J4QFT8_9GAMM</name>
<keyword evidence="13" id="KW-0548">Nucleotidyltransferase</keyword>
<dbReference type="GO" id="GO:0003723">
    <property type="term" value="F:RNA binding"/>
    <property type="evidence" value="ECO:0007669"/>
    <property type="project" value="UniProtKB-UniRule"/>
</dbReference>
<evidence type="ECO:0000256" key="5">
    <source>
        <dbReference type="ARBA" id="ARBA00022884"/>
    </source>
</evidence>
<keyword evidence="1 7" id="KW-0507">mRNA processing</keyword>
<dbReference type="SUPFAM" id="SSF81891">
    <property type="entry name" value="Poly A polymerase C-terminal region-like"/>
    <property type="match status" value="1"/>
</dbReference>
<dbReference type="PANTHER" id="PTHR43051">
    <property type="entry name" value="POLYNUCLEOTIDE ADENYLYLTRANSFERASE FAMILY PROTEIN"/>
    <property type="match status" value="1"/>
</dbReference>
<feature type="active site" evidence="7">
    <location>
        <position position="153"/>
    </location>
</feature>
<dbReference type="InterPro" id="IPR043519">
    <property type="entry name" value="NT_sf"/>
</dbReference>
<feature type="domain" description="tRNA nucleotidyltransferase/poly(A) polymerase RNA and SrmB- binding" evidence="12">
    <location>
        <begin position="211"/>
        <end position="272"/>
    </location>
</feature>
<dbReference type="Proteomes" id="UP000243073">
    <property type="component" value="Unassembled WGS sequence"/>
</dbReference>
<organism evidence="13 14">
    <name type="scientific">Oceanisphaera psychrotolerans</name>
    <dbReference type="NCBI Taxonomy" id="1414654"/>
    <lineage>
        <taxon>Bacteria</taxon>
        <taxon>Pseudomonadati</taxon>
        <taxon>Pseudomonadota</taxon>
        <taxon>Gammaproteobacteria</taxon>
        <taxon>Aeromonadales</taxon>
        <taxon>Aeromonadaceae</taxon>
        <taxon>Oceanisphaera</taxon>
    </lineage>
</organism>
<dbReference type="InterPro" id="IPR052191">
    <property type="entry name" value="tRNA_ntf/polyA_polymerase_I"/>
</dbReference>
<keyword evidence="14" id="KW-1185">Reference proteome</keyword>
<feature type="domain" description="Polymerase A arginine-rich C-terminal" evidence="11">
    <location>
        <begin position="328"/>
        <end position="452"/>
    </location>
</feature>
<evidence type="ECO:0000256" key="8">
    <source>
        <dbReference type="RuleBase" id="RU003953"/>
    </source>
</evidence>
<dbReference type="AlphaFoldDB" id="A0A1J4QFT8"/>
<comment type="catalytic activity">
    <reaction evidence="7">
        <text>RNA(n) + ATP = RNA(n)-3'-adenine ribonucleotide + diphosphate</text>
        <dbReference type="Rhea" id="RHEA:11332"/>
        <dbReference type="Rhea" id="RHEA-COMP:14527"/>
        <dbReference type="Rhea" id="RHEA-COMP:17347"/>
        <dbReference type="ChEBI" id="CHEBI:30616"/>
        <dbReference type="ChEBI" id="CHEBI:33019"/>
        <dbReference type="ChEBI" id="CHEBI:140395"/>
        <dbReference type="ChEBI" id="CHEBI:173115"/>
        <dbReference type="EC" id="2.7.7.19"/>
    </reaction>
</comment>
<keyword evidence="3 7" id="KW-0547">Nucleotide-binding</keyword>
<dbReference type="GO" id="GO:0006397">
    <property type="term" value="P:mRNA processing"/>
    <property type="evidence" value="ECO:0007669"/>
    <property type="project" value="UniProtKB-KW"/>
</dbReference>
<evidence type="ECO:0000259" key="11">
    <source>
        <dbReference type="Pfam" id="PF12626"/>
    </source>
</evidence>
<dbReference type="FunFam" id="3.30.460.10:FF:000035">
    <property type="entry name" value="Poly(A) polymerase I"/>
    <property type="match status" value="1"/>
</dbReference>
<keyword evidence="4 7" id="KW-0067">ATP-binding</keyword>
<protein>
    <recommendedName>
        <fullName evidence="7">Poly(A) polymerase I</fullName>
        <shortName evidence="7">PAP I</shortName>
        <ecNumber evidence="7">2.7.7.19</ecNumber>
    </recommendedName>
</protein>
<evidence type="ECO:0000256" key="1">
    <source>
        <dbReference type="ARBA" id="ARBA00022664"/>
    </source>
</evidence>
<reference evidence="13 14" key="1">
    <citation type="submission" date="2016-07" db="EMBL/GenBank/DDBJ databases">
        <title>Draft Genome Sequence of Oceanisphaera psychrotolerans, isolated from coastal sediment samples.</title>
        <authorList>
            <person name="Zhuo S."/>
            <person name="Ruan Z."/>
        </authorList>
    </citation>
    <scope>NUCLEOTIDE SEQUENCE [LARGE SCALE GENOMIC DNA]</scope>
    <source>
        <strain evidence="13 14">LAM-WHM-ZC</strain>
    </source>
</reference>
<dbReference type="PANTHER" id="PTHR43051:SF1">
    <property type="entry name" value="POLYNUCLEOTIDE ADENYLYLTRANSFERASE FAMILY PROTEIN"/>
    <property type="match status" value="1"/>
</dbReference>
<dbReference type="GO" id="GO:0043633">
    <property type="term" value="P:polyadenylation-dependent RNA catabolic process"/>
    <property type="evidence" value="ECO:0007669"/>
    <property type="project" value="InterPro"/>
</dbReference>
<dbReference type="Pfam" id="PF12626">
    <property type="entry name" value="PolyA_pol_arg_C"/>
    <property type="match status" value="1"/>
</dbReference>
<dbReference type="Gene3D" id="1.10.3090.10">
    <property type="entry name" value="cca-adding enzyme, domain 2"/>
    <property type="match status" value="1"/>
</dbReference>
<evidence type="ECO:0000256" key="6">
    <source>
        <dbReference type="ARBA" id="ARBA00023163"/>
    </source>
</evidence>
<dbReference type="InterPro" id="IPR010206">
    <property type="entry name" value="PolA_pol_I"/>
</dbReference>
<dbReference type="EMBL" id="MDKE01000020">
    <property type="protein sequence ID" value="OIN09621.1"/>
    <property type="molecule type" value="Genomic_DNA"/>
</dbReference>
<evidence type="ECO:0000256" key="2">
    <source>
        <dbReference type="ARBA" id="ARBA00022679"/>
    </source>
</evidence>
<evidence type="ECO:0000256" key="4">
    <source>
        <dbReference type="ARBA" id="ARBA00022840"/>
    </source>
</evidence>
<dbReference type="InterPro" id="IPR032828">
    <property type="entry name" value="PolyA_RNA-bd"/>
</dbReference>
<dbReference type="GO" id="GO:0005524">
    <property type="term" value="F:ATP binding"/>
    <property type="evidence" value="ECO:0007669"/>
    <property type="project" value="UniProtKB-UniRule"/>
</dbReference>
<comment type="function">
    <text evidence="7">Adds poly(A) tail to the 3' end of many RNAs, which usually targets these RNAs for decay. Plays a significant role in the global control of gene expression, through influencing the rate of transcript degradation, and in the general RNA quality control.</text>
</comment>
<comment type="caution">
    <text evidence="13">The sequence shown here is derived from an EMBL/GenBank/DDBJ whole genome shotgun (WGS) entry which is preliminary data.</text>
</comment>
<feature type="compositionally biased region" description="Basic residues" evidence="9">
    <location>
        <begin position="444"/>
        <end position="459"/>
    </location>
</feature>
<accession>A0A1J4QFT8</accession>
<feature type="domain" description="Poly A polymerase head" evidence="10">
    <location>
        <begin position="53"/>
        <end position="183"/>
    </location>
</feature>
<dbReference type="Pfam" id="PF12627">
    <property type="entry name" value="PolyA_pol_RNAbd"/>
    <property type="match status" value="1"/>
</dbReference>
<dbReference type="Pfam" id="PF01743">
    <property type="entry name" value="PolyA_pol"/>
    <property type="match status" value="1"/>
</dbReference>
<evidence type="ECO:0000256" key="9">
    <source>
        <dbReference type="SAM" id="MobiDB-lite"/>
    </source>
</evidence>
<proteinExistence type="inferred from homology"/>
<dbReference type="InterPro" id="IPR025866">
    <property type="entry name" value="PolyA_pol_arg_C_dom"/>
</dbReference>
<dbReference type="SUPFAM" id="SSF81301">
    <property type="entry name" value="Nucleotidyltransferase"/>
    <property type="match status" value="1"/>
</dbReference>
<feature type="active site" evidence="7">
    <location>
        <position position="73"/>
    </location>
</feature>
<dbReference type="HAMAP" id="MF_00957">
    <property type="entry name" value="PolyA_pol"/>
    <property type="match status" value="1"/>
</dbReference>
<evidence type="ECO:0000259" key="12">
    <source>
        <dbReference type="Pfam" id="PF12627"/>
    </source>
</evidence>
<evidence type="ECO:0000256" key="7">
    <source>
        <dbReference type="HAMAP-Rule" id="MF_00957"/>
    </source>
</evidence>
<dbReference type="NCBIfam" id="TIGR01942">
    <property type="entry name" value="pcnB"/>
    <property type="match status" value="1"/>
</dbReference>
<evidence type="ECO:0000259" key="10">
    <source>
        <dbReference type="Pfam" id="PF01743"/>
    </source>
</evidence>
<keyword evidence="6 7" id="KW-0804">Transcription</keyword>